<name>A0A3D8P1E5_9THEO</name>
<dbReference type="Gene3D" id="2.60.40.1080">
    <property type="match status" value="1"/>
</dbReference>
<dbReference type="RefSeq" id="WP_115793253.1">
    <property type="nucleotide sequence ID" value="NZ_QSLN01000020.1"/>
</dbReference>
<evidence type="ECO:0000259" key="3">
    <source>
        <dbReference type="PROSITE" id="PS51272"/>
    </source>
</evidence>
<dbReference type="InterPro" id="IPR001119">
    <property type="entry name" value="SLH_dom"/>
</dbReference>
<dbReference type="InterPro" id="IPR006530">
    <property type="entry name" value="YD"/>
</dbReference>
<dbReference type="Gene3D" id="2.60.40.3710">
    <property type="match status" value="1"/>
</dbReference>
<sequence length="353" mass="37655">MQWRLLWNRKRRGKSFEKWWSLSVVGFLMLLFLLHFVSPAWAVNYSYDPLGRLISADYATGQKVTYSYDPGGNLLRVTFEGTPVLLEGLKVHPETLSLTVGQRVGLTVTAVYSDGTEADVTGVAGYSSGDEGVARVEPGGKVVAVGPGKTLITVTWSGLTGRATVTVVPASGGGGGAAIIRPSVTTSDPADGTRDVPVDKAIKLGFNTSIQKGDGWDRITLKDASGREVKITASVIEESFLVVKPEAELAYGTTYTLTVPANAVKSATGHGLSSGFTLTFTTAKEPEKPGKPEQPKPKFKDMTGHWAEKVVLELAAKGLVAGYPDGTFKPDNPIMRAEAAAMISRLLEKLPSR</sequence>
<protein>
    <recommendedName>
        <fullName evidence="3">SLH domain-containing protein</fullName>
    </recommendedName>
</protein>
<proteinExistence type="predicted"/>
<dbReference type="PANTHER" id="PTHR43308:SF5">
    <property type="entry name" value="S-LAYER PROTEIN _ PEPTIDOGLYCAN ENDO-BETA-N-ACETYLGLUCOSAMINIDASE"/>
    <property type="match status" value="1"/>
</dbReference>
<accession>A0A3D8P1E5</accession>
<dbReference type="Pfam" id="PF13205">
    <property type="entry name" value="Big_5"/>
    <property type="match status" value="1"/>
</dbReference>
<evidence type="ECO:0000256" key="2">
    <source>
        <dbReference type="ARBA" id="ARBA00022737"/>
    </source>
</evidence>
<dbReference type="Proteomes" id="UP000256329">
    <property type="component" value="Unassembled WGS sequence"/>
</dbReference>
<evidence type="ECO:0000313" key="4">
    <source>
        <dbReference type="EMBL" id="RDV81268.1"/>
    </source>
</evidence>
<dbReference type="InterPro" id="IPR051465">
    <property type="entry name" value="Cell_Envelope_Struct_Comp"/>
</dbReference>
<dbReference type="AlphaFoldDB" id="A0A3D8P1E5"/>
<organism evidence="4 5">
    <name type="scientific">Ammonifex thiophilus</name>
    <dbReference type="NCBI Taxonomy" id="444093"/>
    <lineage>
        <taxon>Bacteria</taxon>
        <taxon>Bacillati</taxon>
        <taxon>Bacillota</taxon>
        <taxon>Clostridia</taxon>
        <taxon>Thermoanaerobacterales</taxon>
        <taxon>Thermoanaerobacteraceae</taxon>
        <taxon>Ammonifex</taxon>
    </lineage>
</organism>
<gene>
    <name evidence="4" type="ORF">DXX99_09515</name>
</gene>
<dbReference type="InterPro" id="IPR003343">
    <property type="entry name" value="Big_2"/>
</dbReference>
<dbReference type="OrthoDB" id="513777at2"/>
<evidence type="ECO:0000256" key="1">
    <source>
        <dbReference type="ARBA" id="ARBA00022729"/>
    </source>
</evidence>
<reference evidence="4 5" key="1">
    <citation type="submission" date="2018-08" db="EMBL/GenBank/DDBJ databases">
        <title>Form III RuBisCO-mediated autotrophy in Thermodesulfobium bacteria.</title>
        <authorList>
            <person name="Toshchakov S.V."/>
            <person name="Kublanov I.V."/>
            <person name="Frolov E."/>
            <person name="Bonch-Osmolovskaya E.A."/>
            <person name="Tourova T.P."/>
            <person name="Chernych N.A."/>
            <person name="Lebedinsky A.V."/>
        </authorList>
    </citation>
    <scope>NUCLEOTIDE SEQUENCE [LARGE SCALE GENOMIC DNA]</scope>
    <source>
        <strain evidence="4 5">SR</strain>
    </source>
</reference>
<dbReference type="InterPro" id="IPR008964">
    <property type="entry name" value="Invasin/intimin_cell_adhesion"/>
</dbReference>
<dbReference type="NCBIfam" id="TIGR01643">
    <property type="entry name" value="YD_repeat_2x"/>
    <property type="match status" value="1"/>
</dbReference>
<dbReference type="PANTHER" id="PTHR43308">
    <property type="entry name" value="OUTER MEMBRANE PROTEIN ALPHA-RELATED"/>
    <property type="match status" value="1"/>
</dbReference>
<keyword evidence="5" id="KW-1185">Reference proteome</keyword>
<dbReference type="InterPro" id="IPR032812">
    <property type="entry name" value="SbsA_Ig"/>
</dbReference>
<dbReference type="PROSITE" id="PS51272">
    <property type="entry name" value="SLH"/>
    <property type="match status" value="1"/>
</dbReference>
<dbReference type="InterPro" id="IPR031325">
    <property type="entry name" value="RHS_repeat"/>
</dbReference>
<comment type="caution">
    <text evidence="4">The sequence shown here is derived from an EMBL/GenBank/DDBJ whole genome shotgun (WGS) entry which is preliminary data.</text>
</comment>
<feature type="domain" description="SLH" evidence="3">
    <location>
        <begin position="294"/>
        <end position="353"/>
    </location>
</feature>
<dbReference type="Pfam" id="PF05593">
    <property type="entry name" value="RHS_repeat"/>
    <property type="match status" value="1"/>
</dbReference>
<evidence type="ECO:0000313" key="5">
    <source>
        <dbReference type="Proteomes" id="UP000256329"/>
    </source>
</evidence>
<dbReference type="SMART" id="SM00635">
    <property type="entry name" value="BID_2"/>
    <property type="match status" value="1"/>
</dbReference>
<dbReference type="EMBL" id="QSLN01000020">
    <property type="protein sequence ID" value="RDV81268.1"/>
    <property type="molecule type" value="Genomic_DNA"/>
</dbReference>
<keyword evidence="1" id="KW-0732">Signal</keyword>
<dbReference type="SUPFAM" id="SSF49373">
    <property type="entry name" value="Invasin/intimin cell-adhesion fragments"/>
    <property type="match status" value="1"/>
</dbReference>
<dbReference type="Pfam" id="PF00395">
    <property type="entry name" value="SLH"/>
    <property type="match status" value="1"/>
</dbReference>
<keyword evidence="2" id="KW-0677">Repeat</keyword>